<comment type="caution">
    <text evidence="2">The sequence shown here is derived from an EMBL/GenBank/DDBJ whole genome shotgun (WGS) entry which is preliminary data.</text>
</comment>
<keyword evidence="1" id="KW-1133">Transmembrane helix</keyword>
<evidence type="ECO:0000313" key="3">
    <source>
        <dbReference type="Proteomes" id="UP000601522"/>
    </source>
</evidence>
<keyword evidence="1" id="KW-0472">Membrane</keyword>
<proteinExistence type="predicted"/>
<organism evidence="2 3">
    <name type="scientific">Wansuia hejianensis</name>
    <dbReference type="NCBI Taxonomy" id="2763667"/>
    <lineage>
        <taxon>Bacteria</taxon>
        <taxon>Bacillati</taxon>
        <taxon>Bacillota</taxon>
        <taxon>Clostridia</taxon>
        <taxon>Lachnospirales</taxon>
        <taxon>Lachnospiraceae</taxon>
        <taxon>Wansuia</taxon>
    </lineage>
</organism>
<keyword evidence="1" id="KW-0812">Transmembrane</keyword>
<keyword evidence="3" id="KW-1185">Reference proteome</keyword>
<dbReference type="EMBL" id="JACRTK010000004">
    <property type="protein sequence ID" value="MBC8591276.1"/>
    <property type="molecule type" value="Genomic_DNA"/>
</dbReference>
<feature type="transmembrane region" description="Helical" evidence="1">
    <location>
        <begin position="50"/>
        <end position="72"/>
    </location>
</feature>
<dbReference type="AlphaFoldDB" id="A0A926F0T7"/>
<gene>
    <name evidence="2" type="ORF">H8689_09150</name>
</gene>
<evidence type="ECO:0000313" key="2">
    <source>
        <dbReference type="EMBL" id="MBC8591276.1"/>
    </source>
</evidence>
<name>A0A926F0T7_9FIRM</name>
<evidence type="ECO:0000256" key="1">
    <source>
        <dbReference type="SAM" id="Phobius"/>
    </source>
</evidence>
<reference evidence="2 3" key="1">
    <citation type="submission" date="2020-08" db="EMBL/GenBank/DDBJ databases">
        <title>Genome public.</title>
        <authorList>
            <person name="Liu C."/>
            <person name="Sun Q."/>
        </authorList>
    </citation>
    <scope>NUCLEOTIDE SEQUENCE [LARGE SCALE GENOMIC DNA]</scope>
    <source>
        <strain evidence="2 3">NSJ-26</strain>
    </source>
</reference>
<dbReference type="RefSeq" id="WP_249324146.1">
    <property type="nucleotide sequence ID" value="NZ_JACRTK010000004.1"/>
</dbReference>
<accession>A0A926F0T7</accession>
<feature type="transmembrane region" description="Helical" evidence="1">
    <location>
        <begin position="23"/>
        <end position="44"/>
    </location>
</feature>
<protein>
    <submittedName>
        <fullName evidence="2">Uncharacterized protein</fullName>
    </submittedName>
</protein>
<dbReference type="Proteomes" id="UP000601522">
    <property type="component" value="Unassembled WGS sequence"/>
</dbReference>
<sequence>MDDKDRAILEYNNKFIKRVLKSALYTFFILLFTMIGLAFIFDLIFPSGDLSIIISLYISIIFTIIYCTMTIIEEIRKFK</sequence>